<dbReference type="RefSeq" id="XP_046003967.1">
    <property type="nucleotide sequence ID" value="XM_046162885.1"/>
</dbReference>
<proteinExistence type="predicted"/>
<comment type="caution">
    <text evidence="2">The sequence shown here is derived from an EMBL/GenBank/DDBJ whole genome shotgun (WGS) entry which is preliminary data.</text>
</comment>
<organism evidence="2 3">
    <name type="scientific">Microdochium trichocladiopsis</name>
    <dbReference type="NCBI Taxonomy" id="1682393"/>
    <lineage>
        <taxon>Eukaryota</taxon>
        <taxon>Fungi</taxon>
        <taxon>Dikarya</taxon>
        <taxon>Ascomycota</taxon>
        <taxon>Pezizomycotina</taxon>
        <taxon>Sordariomycetes</taxon>
        <taxon>Xylariomycetidae</taxon>
        <taxon>Xylariales</taxon>
        <taxon>Microdochiaceae</taxon>
        <taxon>Microdochium</taxon>
    </lineage>
</organism>
<reference evidence="2" key="1">
    <citation type="journal article" date="2021" name="Nat. Commun.">
        <title>Genetic determinants of endophytism in the Arabidopsis root mycobiome.</title>
        <authorList>
            <person name="Mesny F."/>
            <person name="Miyauchi S."/>
            <person name="Thiergart T."/>
            <person name="Pickel B."/>
            <person name="Atanasova L."/>
            <person name="Karlsson M."/>
            <person name="Huettel B."/>
            <person name="Barry K.W."/>
            <person name="Haridas S."/>
            <person name="Chen C."/>
            <person name="Bauer D."/>
            <person name="Andreopoulos W."/>
            <person name="Pangilinan J."/>
            <person name="LaButti K."/>
            <person name="Riley R."/>
            <person name="Lipzen A."/>
            <person name="Clum A."/>
            <person name="Drula E."/>
            <person name="Henrissat B."/>
            <person name="Kohler A."/>
            <person name="Grigoriev I.V."/>
            <person name="Martin F.M."/>
            <person name="Hacquard S."/>
        </authorList>
    </citation>
    <scope>NUCLEOTIDE SEQUENCE</scope>
    <source>
        <strain evidence="2">MPI-CAGE-CH-0230</strain>
    </source>
</reference>
<name>A0A9P8XPR5_9PEZI</name>
<evidence type="ECO:0000256" key="1">
    <source>
        <dbReference type="SAM" id="MobiDB-lite"/>
    </source>
</evidence>
<feature type="region of interest" description="Disordered" evidence="1">
    <location>
        <begin position="141"/>
        <end position="165"/>
    </location>
</feature>
<protein>
    <submittedName>
        <fullName evidence="2">Uncharacterized protein</fullName>
    </submittedName>
</protein>
<feature type="region of interest" description="Disordered" evidence="1">
    <location>
        <begin position="89"/>
        <end position="110"/>
    </location>
</feature>
<gene>
    <name evidence="2" type="ORF">B0I36DRAFT_437091</name>
</gene>
<dbReference type="EMBL" id="JAGTJQ010000019">
    <property type="protein sequence ID" value="KAH7009306.1"/>
    <property type="molecule type" value="Genomic_DNA"/>
</dbReference>
<feature type="compositionally biased region" description="Polar residues" evidence="1">
    <location>
        <begin position="89"/>
        <end position="107"/>
    </location>
</feature>
<sequence>MCWSAKMVYRVTGIDQGRSERPGARQPCLANALFCNYLCSFPSRPDLLFPLQLLTHTPQPYSSPILLTHTPHPYSSPIRLLDLETMSHSSGLSTCQPGESANPTGSQAPEVEIARRRSAASNSARIHRTMPSEVAIARCPYQPSSAAGTPPPGNGSWPSTSWAPGSFKMQPQVPVALQYQRAWRAQK</sequence>
<dbReference type="AlphaFoldDB" id="A0A9P8XPR5"/>
<keyword evidence="3" id="KW-1185">Reference proteome</keyword>
<accession>A0A9P8XPR5</accession>
<dbReference type="GeneID" id="70192431"/>
<dbReference type="Proteomes" id="UP000756346">
    <property type="component" value="Unassembled WGS sequence"/>
</dbReference>
<evidence type="ECO:0000313" key="2">
    <source>
        <dbReference type="EMBL" id="KAH7009306.1"/>
    </source>
</evidence>
<evidence type="ECO:0000313" key="3">
    <source>
        <dbReference type="Proteomes" id="UP000756346"/>
    </source>
</evidence>